<dbReference type="CDD" id="cd22890">
    <property type="entry name" value="ChiS-DBD"/>
    <property type="match status" value="1"/>
</dbReference>
<dbReference type="GO" id="GO:0006355">
    <property type="term" value="P:regulation of DNA-templated transcription"/>
    <property type="evidence" value="ECO:0007669"/>
    <property type="project" value="InterPro"/>
</dbReference>
<dbReference type="Gene3D" id="1.25.40.10">
    <property type="entry name" value="Tetratricopeptide repeat domain"/>
    <property type="match status" value="1"/>
</dbReference>
<dbReference type="AlphaFoldDB" id="A0A1G6XD03"/>
<keyword evidence="5" id="KW-1185">Reference proteome</keyword>
<dbReference type="PROSITE" id="PS50112">
    <property type="entry name" value="PAS"/>
    <property type="match status" value="1"/>
</dbReference>
<sequence length="716" mass="79749">MEAPTTARSLHRRHTRDPHRRRGLVCACLLLGGIAPLQAVDLGCALPAPPAPARDSCVTGRSWEAALGAIDEAQRVGAFEEAERQLHCAWAELEVESAASTEGAVVIEDERPYLLVRRWGILDYRRERLPQALSWFECALKQAKSRGDRAAIAREEKNIGSVLRRLGDFSGALRALTASLETQREIGAVSGAVLNNIADVHRDLEDHDSALRYYREALSAFDAAGETLEASHVLESMSELSLDRGDTRSAQDWLRTALESYRAAGLPELQLRAHGGLIRAALDADRTLEAREWSASALTLARQYALQPPAYVERQIARSERAAGELAAAERRLRAVIARLAEGDTERPALIEALATLLEARGDLPGALREARRAHLEQSRLAHAQQDRQLGWLRARFELSERDHTIAALAADKAINEARLRQRTLVLGLALALTLAGLLALWVLQQRRSQRERLRIAAERMREQDELLRYRREADSLAEDRSLLQALLDSRESALCLLDADGQLLAANRSARRVLELDPEAPMGRSIVELLFGEDAAALTAALERMEDAEVHGLELTSRNRGPRLQARLRPWGEGEGLVVMELNQGATVPESPSEAHAPVRQATDAQPLHEEFKRSIVELMLAVVDAWERATGSNRLELAEKSRIWRVSIDDGRLRARAMERYLAVSKLPRNPRWRDVLRSAYFVLSQCTLDPTVREDLKRRADAVLAYTRRKALA</sequence>
<dbReference type="Proteomes" id="UP000199603">
    <property type="component" value="Unassembled WGS sequence"/>
</dbReference>
<dbReference type="Gene3D" id="3.30.450.20">
    <property type="entry name" value="PAS domain"/>
    <property type="match status" value="1"/>
</dbReference>
<keyword evidence="2" id="KW-0472">Membrane</keyword>
<dbReference type="InterPro" id="IPR000014">
    <property type="entry name" value="PAS"/>
</dbReference>
<dbReference type="Pfam" id="PF00989">
    <property type="entry name" value="PAS"/>
    <property type="match status" value="1"/>
</dbReference>
<feature type="transmembrane region" description="Helical" evidence="2">
    <location>
        <begin position="425"/>
        <end position="444"/>
    </location>
</feature>
<dbReference type="PANTHER" id="PTHR10098">
    <property type="entry name" value="RAPSYN-RELATED"/>
    <property type="match status" value="1"/>
</dbReference>
<dbReference type="SUPFAM" id="SSF55785">
    <property type="entry name" value="PYP-like sensor domain (PAS domain)"/>
    <property type="match status" value="1"/>
</dbReference>
<gene>
    <name evidence="4" type="ORF">SAMN04488509_106173</name>
</gene>
<protein>
    <submittedName>
        <fullName evidence="4">PAS fold</fullName>
    </submittedName>
</protein>
<organism evidence="4 5">
    <name type="scientific">Aquimonas voraii</name>
    <dbReference type="NCBI Taxonomy" id="265719"/>
    <lineage>
        <taxon>Bacteria</taxon>
        <taxon>Pseudomonadati</taxon>
        <taxon>Pseudomonadota</taxon>
        <taxon>Gammaproteobacteria</taxon>
        <taxon>Lysobacterales</taxon>
        <taxon>Lysobacteraceae</taxon>
        <taxon>Aquimonas</taxon>
    </lineage>
</organism>
<proteinExistence type="predicted"/>
<evidence type="ECO:0000313" key="4">
    <source>
        <dbReference type="EMBL" id="SDD76089.1"/>
    </source>
</evidence>
<dbReference type="InterPro" id="IPR019734">
    <property type="entry name" value="TPR_rpt"/>
</dbReference>
<keyword evidence="2" id="KW-0812">Transmembrane</keyword>
<feature type="domain" description="PAS" evidence="3">
    <location>
        <begin position="480"/>
        <end position="550"/>
    </location>
</feature>
<evidence type="ECO:0000313" key="5">
    <source>
        <dbReference type="Proteomes" id="UP000199603"/>
    </source>
</evidence>
<accession>A0A1G6XD03</accession>
<dbReference type="PANTHER" id="PTHR10098:SF108">
    <property type="entry name" value="TETRATRICOPEPTIDE REPEAT PROTEIN 28"/>
    <property type="match status" value="1"/>
</dbReference>
<dbReference type="InterPro" id="IPR013767">
    <property type="entry name" value="PAS_fold"/>
</dbReference>
<dbReference type="CDD" id="cd00130">
    <property type="entry name" value="PAS"/>
    <property type="match status" value="1"/>
</dbReference>
<dbReference type="SUPFAM" id="SSF48452">
    <property type="entry name" value="TPR-like"/>
    <property type="match status" value="1"/>
</dbReference>
<keyword evidence="2" id="KW-1133">Transmembrane helix</keyword>
<dbReference type="InterPro" id="IPR011990">
    <property type="entry name" value="TPR-like_helical_dom_sf"/>
</dbReference>
<dbReference type="InterPro" id="IPR035965">
    <property type="entry name" value="PAS-like_dom_sf"/>
</dbReference>
<dbReference type="SMART" id="SM00028">
    <property type="entry name" value="TPR"/>
    <property type="match status" value="2"/>
</dbReference>
<keyword evidence="1" id="KW-0175">Coiled coil</keyword>
<dbReference type="Pfam" id="PF13424">
    <property type="entry name" value="TPR_12"/>
    <property type="match status" value="1"/>
</dbReference>
<evidence type="ECO:0000259" key="3">
    <source>
        <dbReference type="PROSITE" id="PS50112"/>
    </source>
</evidence>
<reference evidence="4 5" key="1">
    <citation type="submission" date="2016-10" db="EMBL/GenBank/DDBJ databases">
        <authorList>
            <person name="de Groot N.N."/>
        </authorList>
    </citation>
    <scope>NUCLEOTIDE SEQUENCE [LARGE SCALE GENOMIC DNA]</scope>
    <source>
        <strain evidence="4 5">DSM 16957</strain>
    </source>
</reference>
<dbReference type="RefSeq" id="WP_176764164.1">
    <property type="nucleotide sequence ID" value="NZ_FNAG01000006.1"/>
</dbReference>
<name>A0A1G6XD03_9GAMM</name>
<evidence type="ECO:0000256" key="1">
    <source>
        <dbReference type="SAM" id="Coils"/>
    </source>
</evidence>
<feature type="coiled-coil region" evidence="1">
    <location>
        <begin position="444"/>
        <end position="480"/>
    </location>
</feature>
<dbReference type="EMBL" id="FNAG01000006">
    <property type="protein sequence ID" value="SDD76089.1"/>
    <property type="molecule type" value="Genomic_DNA"/>
</dbReference>
<evidence type="ECO:0000256" key="2">
    <source>
        <dbReference type="SAM" id="Phobius"/>
    </source>
</evidence>
<dbReference type="STRING" id="265719.SAMN04488509_106173"/>
<dbReference type="SMART" id="SM00091">
    <property type="entry name" value="PAS"/>
    <property type="match status" value="2"/>
</dbReference>